<evidence type="ECO:0000256" key="1">
    <source>
        <dbReference type="ARBA" id="ARBA00022679"/>
    </source>
</evidence>
<dbReference type="Pfam" id="PF02729">
    <property type="entry name" value="OTCace_N"/>
    <property type="match status" value="1"/>
</dbReference>
<dbReference type="GO" id="GO:0019240">
    <property type="term" value="P:citrulline biosynthetic process"/>
    <property type="evidence" value="ECO:0007669"/>
    <property type="project" value="TreeGrafter"/>
</dbReference>
<proteinExistence type="predicted"/>
<organism evidence="3">
    <name type="scientific">human gut metagenome</name>
    <dbReference type="NCBI Taxonomy" id="408170"/>
    <lineage>
        <taxon>unclassified sequences</taxon>
        <taxon>metagenomes</taxon>
        <taxon>organismal metagenomes</taxon>
    </lineage>
</organism>
<dbReference type="Gene3D" id="3.40.50.1370">
    <property type="entry name" value="Aspartate/ornithine carbamoyltransferase"/>
    <property type="match status" value="1"/>
</dbReference>
<evidence type="ECO:0000259" key="2">
    <source>
        <dbReference type="Pfam" id="PF02729"/>
    </source>
</evidence>
<dbReference type="EMBL" id="AJWZ01007529">
    <property type="protein sequence ID" value="EKC56656.1"/>
    <property type="molecule type" value="Genomic_DNA"/>
</dbReference>
<dbReference type="PROSITE" id="PS00097">
    <property type="entry name" value="CARBAMOYLTRANSFERASE"/>
    <property type="match status" value="1"/>
</dbReference>
<dbReference type="AlphaFoldDB" id="K1TBP5"/>
<dbReference type="InterPro" id="IPR002292">
    <property type="entry name" value="Orn/put_carbamltrans"/>
</dbReference>
<reference evidence="3" key="1">
    <citation type="journal article" date="2013" name="Environ. Microbiol.">
        <title>Microbiota from the distal guts of lean and obese adolescents exhibit partial functional redundancy besides clear differences in community structure.</title>
        <authorList>
            <person name="Ferrer M."/>
            <person name="Ruiz A."/>
            <person name="Lanza F."/>
            <person name="Haange S.B."/>
            <person name="Oberbach A."/>
            <person name="Till H."/>
            <person name="Bargiela R."/>
            <person name="Campoy C."/>
            <person name="Segura M.T."/>
            <person name="Richter M."/>
            <person name="von Bergen M."/>
            <person name="Seifert J."/>
            <person name="Suarez A."/>
        </authorList>
    </citation>
    <scope>NUCLEOTIDE SEQUENCE</scope>
</reference>
<comment type="caution">
    <text evidence="3">The sequence shown here is derived from an EMBL/GenBank/DDBJ whole genome shotgun (WGS) entry which is preliminary data.</text>
</comment>
<gene>
    <name evidence="3" type="ORF">OBE_10950</name>
</gene>
<accession>K1TBP5</accession>
<dbReference type="GO" id="GO:0004585">
    <property type="term" value="F:ornithine carbamoyltransferase activity"/>
    <property type="evidence" value="ECO:0007669"/>
    <property type="project" value="TreeGrafter"/>
</dbReference>
<protein>
    <submittedName>
        <fullName evidence="3">Ornithine carbamoyltransferase</fullName>
        <ecNumber evidence="3">2.1.3.-</ecNumber>
    </submittedName>
</protein>
<feature type="domain" description="Aspartate/ornithine carbamoyltransferase carbamoyl-P binding" evidence="2">
    <location>
        <begin position="6"/>
        <end position="88"/>
    </location>
</feature>
<dbReference type="PANTHER" id="PTHR45753">
    <property type="entry name" value="ORNITHINE CARBAMOYLTRANSFERASE, MITOCHONDRIAL"/>
    <property type="match status" value="1"/>
</dbReference>
<sequence>MDLKGRDFLKLLDFTPEEIEYLLDLAADLKDKKKKGIPVDTLRGKNVALIFEKTSTRTRCAFEVAAHDLGMGTTYLDPTGSQIGKKEALPILPEYWQACSRVSNIVASDRILWRNWQNIPRCPYGTD</sequence>
<dbReference type="InterPro" id="IPR006130">
    <property type="entry name" value="Asp/Orn_carbamoylTrfase"/>
</dbReference>
<dbReference type="PRINTS" id="PR00102">
    <property type="entry name" value="OTCASE"/>
</dbReference>
<dbReference type="SUPFAM" id="SSF53671">
    <property type="entry name" value="Aspartate/ornithine carbamoyltransferase"/>
    <property type="match status" value="1"/>
</dbReference>
<name>K1TBP5_9ZZZZ</name>
<dbReference type="InterPro" id="IPR006132">
    <property type="entry name" value="Asp/Orn_carbamoyltranf_P-bd"/>
</dbReference>
<dbReference type="GO" id="GO:0042450">
    <property type="term" value="P:L-arginine biosynthetic process via ornithine"/>
    <property type="evidence" value="ECO:0007669"/>
    <property type="project" value="TreeGrafter"/>
</dbReference>
<keyword evidence="1 3" id="KW-0808">Transferase</keyword>
<dbReference type="InterPro" id="IPR036901">
    <property type="entry name" value="Asp/Orn_carbamoylTrfase_sf"/>
</dbReference>
<dbReference type="PANTHER" id="PTHR45753:SF2">
    <property type="entry name" value="ORNITHINE CARBAMOYLTRANSFERASE"/>
    <property type="match status" value="1"/>
</dbReference>
<dbReference type="EC" id="2.1.3.-" evidence="3"/>
<evidence type="ECO:0000313" key="3">
    <source>
        <dbReference type="EMBL" id="EKC56656.1"/>
    </source>
</evidence>
<dbReference type="GO" id="GO:0016597">
    <property type="term" value="F:amino acid binding"/>
    <property type="evidence" value="ECO:0007669"/>
    <property type="project" value="InterPro"/>
</dbReference>